<reference evidence="1" key="2">
    <citation type="submission" date="2025-08" db="UniProtKB">
        <authorList>
            <consortium name="Ensembl"/>
        </authorList>
    </citation>
    <scope>IDENTIFICATION</scope>
    <source>
        <strain evidence="1">Thoroughbred</strain>
    </source>
</reference>
<dbReference type="STRING" id="9796.ENSECAP00000023203"/>
<keyword evidence="2" id="KW-1185">Reference proteome</keyword>
<dbReference type="Ensembl" id="ENSECAT00000061020.1">
    <property type="protein sequence ID" value="ENSECAP00000023203.1"/>
    <property type="gene ID" value="ENSECAG00000036770.1"/>
</dbReference>
<evidence type="ECO:0000313" key="1">
    <source>
        <dbReference type="Ensembl" id="ENSECAP00000023203.1"/>
    </source>
</evidence>
<dbReference type="PaxDb" id="9796-ENSECAP00000023203"/>
<dbReference type="GeneTree" id="ENSGT00960000187418"/>
<dbReference type="Bgee" id="ENSECAG00000036770">
    <property type="expression patterns" value="Expressed in oviduct epithelium and 10 other cell types or tissues"/>
</dbReference>
<dbReference type="InParanoid" id="A0A3Q2GSL9"/>
<reference evidence="1" key="3">
    <citation type="submission" date="2025-09" db="UniProtKB">
        <authorList>
            <consortium name="Ensembl"/>
        </authorList>
    </citation>
    <scope>IDENTIFICATION</scope>
    <source>
        <strain evidence="1">Thoroughbred</strain>
    </source>
</reference>
<name>A0A3Q2GSL9_HORSE</name>
<accession>A0A3Q2GSL9</accession>
<evidence type="ECO:0000313" key="2">
    <source>
        <dbReference type="Proteomes" id="UP000002281"/>
    </source>
</evidence>
<dbReference type="OMA" id="TRIFHTE"/>
<reference evidence="1 2" key="1">
    <citation type="journal article" date="2009" name="Science">
        <title>Genome sequence, comparative analysis, and population genetics of the domestic horse.</title>
        <authorList>
            <consortium name="Broad Institute Genome Sequencing Platform"/>
            <consortium name="Broad Institute Whole Genome Assembly Team"/>
            <person name="Wade C.M."/>
            <person name="Giulotto E."/>
            <person name="Sigurdsson S."/>
            <person name="Zoli M."/>
            <person name="Gnerre S."/>
            <person name="Imsland F."/>
            <person name="Lear T.L."/>
            <person name="Adelson D.L."/>
            <person name="Bailey E."/>
            <person name="Bellone R.R."/>
            <person name="Bloecker H."/>
            <person name="Distl O."/>
            <person name="Edgar R.C."/>
            <person name="Garber M."/>
            <person name="Leeb T."/>
            <person name="Mauceli E."/>
            <person name="MacLeod J.N."/>
            <person name="Penedo M.C.T."/>
            <person name="Raison J.M."/>
            <person name="Sharpe T."/>
            <person name="Vogel J."/>
            <person name="Andersson L."/>
            <person name="Antczak D.F."/>
            <person name="Biagi T."/>
            <person name="Binns M.M."/>
            <person name="Chowdhary B.P."/>
            <person name="Coleman S.J."/>
            <person name="Della Valle G."/>
            <person name="Fryc S."/>
            <person name="Guerin G."/>
            <person name="Hasegawa T."/>
            <person name="Hill E.W."/>
            <person name="Jurka J."/>
            <person name="Kiialainen A."/>
            <person name="Lindgren G."/>
            <person name="Liu J."/>
            <person name="Magnani E."/>
            <person name="Mickelson J.R."/>
            <person name="Murray J."/>
            <person name="Nergadze S.G."/>
            <person name="Onofrio R."/>
            <person name="Pedroni S."/>
            <person name="Piras M.F."/>
            <person name="Raudsepp T."/>
            <person name="Rocchi M."/>
            <person name="Roeed K.H."/>
            <person name="Ryder O.A."/>
            <person name="Searle S."/>
            <person name="Skow L."/>
            <person name="Swinburne J.E."/>
            <person name="Syvaenen A.C."/>
            <person name="Tozaki T."/>
            <person name="Valberg S.J."/>
            <person name="Vaudin M."/>
            <person name="White J.R."/>
            <person name="Zody M.C."/>
            <person name="Lander E.S."/>
            <person name="Lindblad-Toh K."/>
        </authorList>
    </citation>
    <scope>NUCLEOTIDE SEQUENCE [LARGE SCALE GENOMIC DNA]</scope>
    <source>
        <strain evidence="1 2">Thoroughbred</strain>
    </source>
</reference>
<dbReference type="Proteomes" id="UP000002281">
    <property type="component" value="Chromosome 19"/>
</dbReference>
<organism evidence="1 2">
    <name type="scientific">Equus caballus</name>
    <name type="common">Horse</name>
    <dbReference type="NCBI Taxonomy" id="9796"/>
    <lineage>
        <taxon>Eukaryota</taxon>
        <taxon>Metazoa</taxon>
        <taxon>Chordata</taxon>
        <taxon>Craniata</taxon>
        <taxon>Vertebrata</taxon>
        <taxon>Euteleostomi</taxon>
        <taxon>Mammalia</taxon>
        <taxon>Eutheria</taxon>
        <taxon>Laurasiatheria</taxon>
        <taxon>Perissodactyla</taxon>
        <taxon>Equidae</taxon>
        <taxon>Equus</taxon>
    </lineage>
</organism>
<sequence>ILSQVVLPSVTTMAPSLKNGALLSPGELQATRIFHKGQPRLNSEPLLPEYVGQIFRGLSLRNSFSSFMLKLLSQNLS</sequence>
<dbReference type="AlphaFoldDB" id="A0A3Q2GSL9"/>
<proteinExistence type="predicted"/>
<protein>
    <submittedName>
        <fullName evidence="1">Uncharacterized protein</fullName>
    </submittedName>
</protein>